<comment type="cofactor">
    <cofactor evidence="2">
        <name>Zn(2+)</name>
        <dbReference type="ChEBI" id="CHEBI:29105"/>
    </cofactor>
</comment>
<evidence type="ECO:0000256" key="13">
    <source>
        <dbReference type="ARBA" id="ARBA00022833"/>
    </source>
</evidence>
<keyword evidence="11" id="KW-0479">Metal-binding</keyword>
<dbReference type="GO" id="GO:0008270">
    <property type="term" value="F:zinc ion binding"/>
    <property type="evidence" value="ECO:0007669"/>
    <property type="project" value="UniProtKB-KW"/>
</dbReference>
<keyword evidence="9" id="KW-0808">Transferase</keyword>
<protein>
    <recommendedName>
        <fullName evidence="6">cellulose synthase (UDP-forming)</fullName>
        <ecNumber evidence="6">2.4.1.12</ecNumber>
    </recommendedName>
</protein>
<accession>A0A453FI89</accession>
<dbReference type="PANTHER" id="PTHR13301">
    <property type="entry name" value="X-BOX TRANSCRIPTION FACTOR-RELATED"/>
    <property type="match status" value="1"/>
</dbReference>
<evidence type="ECO:0000256" key="6">
    <source>
        <dbReference type="ARBA" id="ARBA00012539"/>
    </source>
</evidence>
<dbReference type="Proteomes" id="UP000015105">
    <property type="component" value="Chromosome 3D"/>
</dbReference>
<comment type="catalytic activity">
    <reaction evidence="20">
        <text>[(1-&gt;4)-beta-D-glucosyl](n) + UDP-alpha-D-glucose = [(1-&gt;4)-beta-D-glucosyl](n+1) + UDP + H(+)</text>
        <dbReference type="Rhea" id="RHEA:19929"/>
        <dbReference type="Rhea" id="RHEA-COMP:10033"/>
        <dbReference type="Rhea" id="RHEA-COMP:10034"/>
        <dbReference type="ChEBI" id="CHEBI:15378"/>
        <dbReference type="ChEBI" id="CHEBI:18246"/>
        <dbReference type="ChEBI" id="CHEBI:58223"/>
        <dbReference type="ChEBI" id="CHEBI:58885"/>
        <dbReference type="EC" id="2.4.1.12"/>
    </reaction>
</comment>
<feature type="active site" evidence="21">
    <location>
        <position position="144"/>
    </location>
</feature>
<feature type="transmembrane region" description="Helical" evidence="24">
    <location>
        <begin position="602"/>
        <end position="624"/>
    </location>
</feature>
<keyword evidence="17 24" id="KW-0472">Membrane</keyword>
<dbReference type="GO" id="GO:0071555">
    <property type="term" value="P:cell wall organization"/>
    <property type="evidence" value="ECO:0007669"/>
    <property type="project" value="UniProtKB-KW"/>
</dbReference>
<evidence type="ECO:0000256" key="3">
    <source>
        <dbReference type="ARBA" id="ARBA00004651"/>
    </source>
</evidence>
<evidence type="ECO:0000256" key="7">
    <source>
        <dbReference type="ARBA" id="ARBA00022475"/>
    </source>
</evidence>
<feature type="binding site" evidence="23">
    <location>
        <position position="310"/>
    </location>
    <ligand>
        <name>Mn(2+)</name>
        <dbReference type="ChEBI" id="CHEBI:29035"/>
    </ligand>
</feature>
<evidence type="ECO:0000313" key="26">
    <source>
        <dbReference type="Proteomes" id="UP000015105"/>
    </source>
</evidence>
<feature type="binding site" evidence="22">
    <location>
        <position position="108"/>
    </location>
    <ligand>
        <name>UDP-alpha-D-glucose</name>
        <dbReference type="ChEBI" id="CHEBI:58885"/>
    </ligand>
</feature>
<dbReference type="InterPro" id="IPR029044">
    <property type="entry name" value="Nucleotide-diphossugar_trans"/>
</dbReference>
<dbReference type="GO" id="GO:0005886">
    <property type="term" value="C:plasma membrane"/>
    <property type="evidence" value="ECO:0007669"/>
    <property type="project" value="UniProtKB-SubCell"/>
</dbReference>
<keyword evidence="10 24" id="KW-0812">Transmembrane</keyword>
<keyword evidence="18" id="KW-0464">Manganese</keyword>
<evidence type="ECO:0000256" key="5">
    <source>
        <dbReference type="ARBA" id="ARBA00007548"/>
    </source>
</evidence>
<evidence type="ECO:0000256" key="23">
    <source>
        <dbReference type="PIRSR" id="PIRSR605150-3"/>
    </source>
</evidence>
<reference evidence="26" key="2">
    <citation type="journal article" date="2017" name="Nat. Plants">
        <title>The Aegilops tauschii genome reveals multiple impacts of transposons.</title>
        <authorList>
            <person name="Zhao G."/>
            <person name="Zou C."/>
            <person name="Li K."/>
            <person name="Wang K."/>
            <person name="Li T."/>
            <person name="Gao L."/>
            <person name="Zhang X."/>
            <person name="Wang H."/>
            <person name="Yang Z."/>
            <person name="Liu X."/>
            <person name="Jiang W."/>
            <person name="Mao L."/>
            <person name="Kong X."/>
            <person name="Jiao Y."/>
            <person name="Jia J."/>
        </authorList>
    </citation>
    <scope>NUCLEOTIDE SEQUENCE [LARGE SCALE GENOMIC DNA]</scope>
    <source>
        <strain evidence="26">cv. AL8/78</strain>
    </source>
</reference>
<keyword evidence="26" id="KW-1185">Reference proteome</keyword>
<keyword evidence="13" id="KW-0862">Zinc</keyword>
<feature type="active site" evidence="21">
    <location>
        <position position="524"/>
    </location>
</feature>
<keyword evidence="15 24" id="KW-1133">Transmembrane helix</keyword>
<dbReference type="GO" id="GO:0009834">
    <property type="term" value="P:plant-type secondary cell wall biogenesis"/>
    <property type="evidence" value="ECO:0007669"/>
    <property type="project" value="UniProtKB-ARBA"/>
</dbReference>
<dbReference type="GO" id="GO:0030244">
    <property type="term" value="P:cellulose biosynthetic process"/>
    <property type="evidence" value="ECO:0007669"/>
    <property type="project" value="UniProtKB-KW"/>
</dbReference>
<evidence type="ECO:0000256" key="1">
    <source>
        <dbReference type="ARBA" id="ARBA00001936"/>
    </source>
</evidence>
<dbReference type="EC" id="2.4.1.12" evidence="6"/>
<evidence type="ECO:0000256" key="2">
    <source>
        <dbReference type="ARBA" id="ARBA00001947"/>
    </source>
</evidence>
<dbReference type="GO" id="GO:0016760">
    <property type="term" value="F:cellulose synthase (UDP-forming) activity"/>
    <property type="evidence" value="ECO:0007669"/>
    <property type="project" value="UniProtKB-EC"/>
</dbReference>
<evidence type="ECO:0000256" key="15">
    <source>
        <dbReference type="ARBA" id="ARBA00022989"/>
    </source>
</evidence>
<comment type="similarity">
    <text evidence="5">Belongs to the glycosyltransferase 2 family. Plant cellulose synthase subfamily.</text>
</comment>
<feature type="transmembrane region" description="Helical" evidence="24">
    <location>
        <begin position="714"/>
        <end position="735"/>
    </location>
</feature>
<feature type="transmembrane region" description="Helical" evidence="24">
    <location>
        <begin position="755"/>
        <end position="773"/>
    </location>
</feature>
<feature type="binding site" evidence="22">
    <location>
        <position position="144"/>
    </location>
    <ligand>
        <name>UDP-alpha-D-glucose</name>
        <dbReference type="ChEBI" id="CHEBI:58885"/>
    </ligand>
</feature>
<keyword evidence="19" id="KW-0961">Cell wall biogenesis/degradation</keyword>
<dbReference type="EnsemblPlants" id="AET3Gv20684500.13">
    <property type="protein sequence ID" value="AET3Gv20684500.13"/>
    <property type="gene ID" value="AET3Gv20684500"/>
</dbReference>
<evidence type="ECO:0000256" key="24">
    <source>
        <dbReference type="SAM" id="Phobius"/>
    </source>
</evidence>
<evidence type="ECO:0000256" key="11">
    <source>
        <dbReference type="ARBA" id="ARBA00022723"/>
    </source>
</evidence>
<dbReference type="AlphaFoldDB" id="A0A453FI89"/>
<evidence type="ECO:0000256" key="10">
    <source>
        <dbReference type="ARBA" id="ARBA00022692"/>
    </source>
</evidence>
<evidence type="ECO:0000256" key="16">
    <source>
        <dbReference type="ARBA" id="ARBA00023054"/>
    </source>
</evidence>
<reference evidence="26" key="1">
    <citation type="journal article" date="2014" name="Science">
        <title>Ancient hybridizations among the ancestral genomes of bread wheat.</title>
        <authorList>
            <consortium name="International Wheat Genome Sequencing Consortium,"/>
            <person name="Marcussen T."/>
            <person name="Sandve S.R."/>
            <person name="Heier L."/>
            <person name="Spannagl M."/>
            <person name="Pfeifer M."/>
            <person name="Jakobsen K.S."/>
            <person name="Wulff B.B."/>
            <person name="Steuernagel B."/>
            <person name="Mayer K.F."/>
            <person name="Olsen O.A."/>
        </authorList>
    </citation>
    <scope>NUCLEOTIDE SEQUENCE [LARGE SCALE GENOMIC DNA]</scope>
    <source>
        <strain evidence="26">cv. AL8/78</strain>
    </source>
</reference>
<evidence type="ECO:0000256" key="9">
    <source>
        <dbReference type="ARBA" id="ARBA00022679"/>
    </source>
</evidence>
<evidence type="ECO:0000256" key="14">
    <source>
        <dbReference type="ARBA" id="ARBA00022916"/>
    </source>
</evidence>
<reference evidence="25" key="4">
    <citation type="submission" date="2019-03" db="UniProtKB">
        <authorList>
            <consortium name="EnsemblPlants"/>
        </authorList>
    </citation>
    <scope>IDENTIFICATION</scope>
</reference>
<dbReference type="Pfam" id="PF03552">
    <property type="entry name" value="Cellulose_synt"/>
    <property type="match status" value="1"/>
</dbReference>
<dbReference type="InterPro" id="IPR005150">
    <property type="entry name" value="Cellulose_synth"/>
</dbReference>
<feature type="transmembrane region" description="Helical" evidence="24">
    <location>
        <begin position="671"/>
        <end position="693"/>
    </location>
</feature>
<keyword evidence="14" id="KW-0135">Cellulose biosynthesis</keyword>
<evidence type="ECO:0000256" key="18">
    <source>
        <dbReference type="ARBA" id="ARBA00023211"/>
    </source>
</evidence>
<dbReference type="Gramene" id="AET3Gv20684500.13">
    <property type="protein sequence ID" value="AET3Gv20684500.13"/>
    <property type="gene ID" value="AET3Gv20684500"/>
</dbReference>
<feature type="binding site" evidence="22">
    <location>
        <position position="285"/>
    </location>
    <ligand>
        <name>UDP-alpha-D-glucose</name>
        <dbReference type="ChEBI" id="CHEBI:58885"/>
    </ligand>
</feature>
<evidence type="ECO:0000256" key="8">
    <source>
        <dbReference type="ARBA" id="ARBA00022676"/>
    </source>
</evidence>
<evidence type="ECO:0000313" key="25">
    <source>
        <dbReference type="EnsemblPlants" id="AET3Gv20684500.13"/>
    </source>
</evidence>
<evidence type="ECO:0000256" key="21">
    <source>
        <dbReference type="PIRSR" id="PIRSR605150-1"/>
    </source>
</evidence>
<evidence type="ECO:0000256" key="19">
    <source>
        <dbReference type="ARBA" id="ARBA00023316"/>
    </source>
</evidence>
<sequence length="825" mass="93454">ATLTDAYEPLSRIIPISKNKLTPYRAVIIMRLVVLGLFFHYRITNPVDSAFGLWLTSVICEIWFGFSWILDQFPKWCPVNRETYVDRLIARYGDGEDSGLAPVDFFVSTVDPLKEPPLITANTVLSILAVDYPVEKISCYVSDDGAAMLTFESLAETAEFARRWVPFCKKFSIEPRTPEFYFSQKIDYLKDKIHPSFVKERRAMKRDYEEFKVRINALVAKAQKTPEEGWVMQDGTPWPGNNSRDHPGMIQVFLGETGARDYDGNELPRLVYVSREKRPGYQHHKKAGAMNALVRVSAVLTNAPYILNLDCDHYVNNSKAVREAMCFMMDPSVGRDVCYVQFPQRFDGIDRSDRYANRNVVFFDVNMKGLDGIQGPVYVGTGCCFYRQALYGYGPPSLPALPKSSACSFCCCCCPKKKVEKTEKEMHRDSRREDLESAIFNLREIDNYDEYERSMLISQMSFEKSFGQSSVFIESTLMENGGVPESVDPSTLIKEAIHVISCGYEEKTEWGKELGWIYGSVTEDILTGFKMHCRGWRSIYCMPIRPAFKGSAPINLSDRLHQVLRWALGSVEIFFSRHCPLWYGYGGGRLRWLQRLSYINTIVYPFTSVPLVAYCCLPAICLLTGKFIIPILSNAATIWFLGLFTSIILTSVLELRWSGIGIEDWWRNEQFWVIGGVSAHLFAVFQGILKMVIGLDTNFTVTSKAAEDGDFAELYVFKWTTVLIPPTTILVLNLVGVVAGFSDALNSGYESWGPLFGKVFFAMWVIMHLYPFLKGLMGRQNRTPTIVILWSVLLASVFSLLWVKIDPFITGAETVATGACSSIDC</sequence>
<reference evidence="25" key="5">
    <citation type="journal article" date="2021" name="G3 (Bethesda)">
        <title>Aegilops tauschii genome assembly Aet v5.0 features greater sequence contiguity and improved annotation.</title>
        <authorList>
            <person name="Wang L."/>
            <person name="Zhu T."/>
            <person name="Rodriguez J.C."/>
            <person name="Deal K.R."/>
            <person name="Dubcovsky J."/>
            <person name="McGuire P.E."/>
            <person name="Lux T."/>
            <person name="Spannagl M."/>
            <person name="Mayer K.F.X."/>
            <person name="Baldrich P."/>
            <person name="Meyers B.C."/>
            <person name="Huo N."/>
            <person name="Gu Y.Q."/>
            <person name="Zhou H."/>
            <person name="Devos K.M."/>
            <person name="Bennetzen J.L."/>
            <person name="Unver T."/>
            <person name="Budak H."/>
            <person name="Gulick P.J."/>
            <person name="Galiba G."/>
            <person name="Kalapos B."/>
            <person name="Nelson D.R."/>
            <person name="Li P."/>
            <person name="You F.M."/>
            <person name="Luo M.C."/>
            <person name="Dvorak J."/>
        </authorList>
    </citation>
    <scope>NUCLEOTIDE SEQUENCE [LARGE SCALE GENOMIC DNA]</scope>
    <source>
        <strain evidence="25">cv. AL8/78</strain>
    </source>
</reference>
<evidence type="ECO:0000256" key="17">
    <source>
        <dbReference type="ARBA" id="ARBA00023136"/>
    </source>
</evidence>
<name>A0A453FI89_AEGTS</name>
<keyword evidence="16" id="KW-0175">Coiled coil</keyword>
<reference evidence="25" key="3">
    <citation type="journal article" date="2017" name="Nature">
        <title>Genome sequence of the progenitor of the wheat D genome Aegilops tauschii.</title>
        <authorList>
            <person name="Luo M.C."/>
            <person name="Gu Y.Q."/>
            <person name="Puiu D."/>
            <person name="Wang H."/>
            <person name="Twardziok S.O."/>
            <person name="Deal K.R."/>
            <person name="Huo N."/>
            <person name="Zhu T."/>
            <person name="Wang L."/>
            <person name="Wang Y."/>
            <person name="McGuire P.E."/>
            <person name="Liu S."/>
            <person name="Long H."/>
            <person name="Ramasamy R.K."/>
            <person name="Rodriguez J.C."/>
            <person name="Van S.L."/>
            <person name="Yuan L."/>
            <person name="Wang Z."/>
            <person name="Xia Z."/>
            <person name="Xiao L."/>
            <person name="Anderson O.D."/>
            <person name="Ouyang S."/>
            <person name="Liang Y."/>
            <person name="Zimin A.V."/>
            <person name="Pertea G."/>
            <person name="Qi P."/>
            <person name="Bennetzen J.L."/>
            <person name="Dai X."/>
            <person name="Dawson M.W."/>
            <person name="Muller H.G."/>
            <person name="Kugler K."/>
            <person name="Rivarola-Duarte L."/>
            <person name="Spannagl M."/>
            <person name="Mayer K.F.X."/>
            <person name="Lu F.H."/>
            <person name="Bevan M.W."/>
            <person name="Leroy P."/>
            <person name="Li P."/>
            <person name="You F.M."/>
            <person name="Sun Q."/>
            <person name="Liu Z."/>
            <person name="Lyons E."/>
            <person name="Wicker T."/>
            <person name="Salzberg S.L."/>
            <person name="Devos K.M."/>
            <person name="Dvorak J."/>
        </authorList>
    </citation>
    <scope>NUCLEOTIDE SEQUENCE [LARGE SCALE GENOMIC DNA]</scope>
    <source>
        <strain evidence="25">cv. AL8/78</strain>
    </source>
</reference>
<feature type="binding site" evidence="23">
    <location>
        <position position="286"/>
    </location>
    <ligand>
        <name>Mn(2+)</name>
        <dbReference type="ChEBI" id="CHEBI:29035"/>
    </ligand>
</feature>
<evidence type="ECO:0000256" key="22">
    <source>
        <dbReference type="PIRSR" id="PIRSR605150-2"/>
    </source>
</evidence>
<dbReference type="Gene3D" id="3.90.550.10">
    <property type="entry name" value="Spore Coat Polysaccharide Biosynthesis Protein SpsA, Chain A"/>
    <property type="match status" value="1"/>
</dbReference>
<keyword evidence="7" id="KW-1003">Cell membrane</keyword>
<evidence type="ECO:0000256" key="12">
    <source>
        <dbReference type="ARBA" id="ARBA00022771"/>
    </source>
</evidence>
<keyword evidence="8" id="KW-0328">Glycosyltransferase</keyword>
<evidence type="ECO:0000256" key="4">
    <source>
        <dbReference type="ARBA" id="ARBA00004768"/>
    </source>
</evidence>
<comment type="pathway">
    <text evidence="4">Glycan metabolism; plant cellulose biosynthesis.</text>
</comment>
<evidence type="ECO:0000256" key="20">
    <source>
        <dbReference type="ARBA" id="ARBA00048682"/>
    </source>
</evidence>
<feature type="binding site" evidence="22">
    <location>
        <position position="115"/>
    </location>
    <ligand>
        <name>UDP-alpha-D-glucose</name>
        <dbReference type="ChEBI" id="CHEBI:58885"/>
    </ligand>
</feature>
<keyword evidence="12" id="KW-0863">Zinc-finger</keyword>
<feature type="transmembrane region" description="Helical" evidence="24">
    <location>
        <begin position="22"/>
        <end position="39"/>
    </location>
</feature>
<comment type="subcellular location">
    <subcellularLocation>
        <location evidence="3">Cell membrane</location>
        <topology evidence="3">Multi-pass membrane protein</topology>
    </subcellularLocation>
</comment>
<dbReference type="SUPFAM" id="SSF53448">
    <property type="entry name" value="Nucleotide-diphospho-sugar transferases"/>
    <property type="match status" value="1"/>
</dbReference>
<dbReference type="FunFam" id="3.90.550.10:FF:000009">
    <property type="entry name" value="Cellulose synthase"/>
    <property type="match status" value="1"/>
</dbReference>
<comment type="cofactor">
    <cofactor evidence="1">
        <name>Mn(2+)</name>
        <dbReference type="ChEBI" id="CHEBI:29035"/>
    </cofactor>
</comment>
<feature type="transmembrane region" description="Helical" evidence="24">
    <location>
        <begin position="631"/>
        <end position="651"/>
    </location>
</feature>
<feature type="transmembrane region" description="Helical" evidence="24">
    <location>
        <begin position="785"/>
        <end position="803"/>
    </location>
</feature>
<feature type="binding site" evidence="22">
    <location>
        <position position="114"/>
    </location>
    <ligand>
        <name>UDP-alpha-D-glucose</name>
        <dbReference type="ChEBI" id="CHEBI:58885"/>
    </ligand>
</feature>
<proteinExistence type="inferred from homology"/>
<organism evidence="25 26">
    <name type="scientific">Aegilops tauschii subsp. strangulata</name>
    <name type="common">Goatgrass</name>
    <dbReference type="NCBI Taxonomy" id="200361"/>
    <lineage>
        <taxon>Eukaryota</taxon>
        <taxon>Viridiplantae</taxon>
        <taxon>Streptophyta</taxon>
        <taxon>Embryophyta</taxon>
        <taxon>Tracheophyta</taxon>
        <taxon>Spermatophyta</taxon>
        <taxon>Magnoliopsida</taxon>
        <taxon>Liliopsida</taxon>
        <taxon>Poales</taxon>
        <taxon>Poaceae</taxon>
        <taxon>BOP clade</taxon>
        <taxon>Pooideae</taxon>
        <taxon>Triticodae</taxon>
        <taxon>Triticeae</taxon>
        <taxon>Triticinae</taxon>
        <taxon>Aegilops</taxon>
    </lineage>
</organism>